<dbReference type="Proteomes" id="UP000475325">
    <property type="component" value="Unassembled WGS sequence"/>
</dbReference>
<comment type="caution">
    <text evidence="1">The sequence shown here is derived from an EMBL/GenBank/DDBJ whole genome shotgun (WGS) entry which is preliminary data.</text>
</comment>
<accession>A0A7C8N489</accession>
<reference evidence="1 2" key="1">
    <citation type="submission" date="2019-06" db="EMBL/GenBank/DDBJ databases">
        <authorList>
            <person name="Palmer J.M."/>
        </authorList>
    </citation>
    <scope>NUCLEOTIDE SEQUENCE [LARGE SCALE GENOMIC DNA]</scope>
    <source>
        <strain evidence="1 2">TWF102</strain>
    </source>
</reference>
<feature type="non-terminal residue" evidence="1">
    <location>
        <position position="1"/>
    </location>
</feature>
<feature type="non-terminal residue" evidence="1">
    <location>
        <position position="85"/>
    </location>
</feature>
<name>A0A7C8N489_ORBOL</name>
<protein>
    <submittedName>
        <fullName evidence="1">Uncharacterized protein</fullName>
    </submittedName>
</protein>
<sequence length="85" mass="9744">MVKLRVKLKMVKETIKMVMMMMMMMMMISSRKHSSSALLCKLCKLCPALPCHIWSAFAQEQATQPLVCNLNTSITYLYRYGTSST</sequence>
<organism evidence="1 2">
    <name type="scientific">Orbilia oligospora</name>
    <name type="common">Nematode-trapping fungus</name>
    <name type="synonym">Arthrobotrys oligospora</name>
    <dbReference type="NCBI Taxonomy" id="2813651"/>
    <lineage>
        <taxon>Eukaryota</taxon>
        <taxon>Fungi</taxon>
        <taxon>Dikarya</taxon>
        <taxon>Ascomycota</taxon>
        <taxon>Pezizomycotina</taxon>
        <taxon>Orbiliomycetes</taxon>
        <taxon>Orbiliales</taxon>
        <taxon>Orbiliaceae</taxon>
        <taxon>Orbilia</taxon>
    </lineage>
</organism>
<gene>
    <name evidence="1" type="ORF">TWF102_006477</name>
</gene>
<evidence type="ECO:0000313" key="2">
    <source>
        <dbReference type="Proteomes" id="UP000475325"/>
    </source>
</evidence>
<evidence type="ECO:0000313" key="1">
    <source>
        <dbReference type="EMBL" id="KAF3097038.1"/>
    </source>
</evidence>
<dbReference type="AlphaFoldDB" id="A0A7C8N489"/>
<dbReference type="EMBL" id="WIQW01000035">
    <property type="protein sequence ID" value="KAF3097038.1"/>
    <property type="molecule type" value="Genomic_DNA"/>
</dbReference>
<proteinExistence type="predicted"/>